<evidence type="ECO:0000313" key="6">
    <source>
        <dbReference type="EMBL" id="KQK28568.1"/>
    </source>
</evidence>
<dbReference type="EMBL" id="FUYX01000018">
    <property type="protein sequence ID" value="SKC13872.1"/>
    <property type="molecule type" value="Genomic_DNA"/>
</dbReference>
<dbReference type="GO" id="GO:0032993">
    <property type="term" value="C:protein-DNA complex"/>
    <property type="evidence" value="ECO:0007669"/>
    <property type="project" value="TreeGrafter"/>
</dbReference>
<dbReference type="RefSeq" id="WP_055730092.1">
    <property type="nucleotide sequence ID" value="NZ_FUYX01000018.1"/>
</dbReference>
<dbReference type="Pfam" id="PF03466">
    <property type="entry name" value="LysR_substrate"/>
    <property type="match status" value="1"/>
</dbReference>
<dbReference type="PRINTS" id="PR00039">
    <property type="entry name" value="HTHLYSR"/>
</dbReference>
<evidence type="ECO:0000256" key="2">
    <source>
        <dbReference type="ARBA" id="ARBA00023015"/>
    </source>
</evidence>
<feature type="domain" description="HTH lysR-type" evidence="5">
    <location>
        <begin position="1"/>
        <end position="59"/>
    </location>
</feature>
<dbReference type="PROSITE" id="PS50931">
    <property type="entry name" value="HTH_LYSR"/>
    <property type="match status" value="1"/>
</dbReference>
<evidence type="ECO:0000256" key="1">
    <source>
        <dbReference type="ARBA" id="ARBA00009437"/>
    </source>
</evidence>
<keyword evidence="2" id="KW-0805">Transcription regulation</keyword>
<dbReference type="STRING" id="53254.SAMN05660750_04625"/>
<dbReference type="InterPro" id="IPR000847">
    <property type="entry name" value="LysR_HTH_N"/>
</dbReference>
<accession>A0A0Q3I0V5</accession>
<dbReference type="Gene3D" id="3.40.190.290">
    <property type="match status" value="1"/>
</dbReference>
<dbReference type="InterPro" id="IPR005119">
    <property type="entry name" value="LysR_subst-bd"/>
</dbReference>
<evidence type="ECO:0000259" key="5">
    <source>
        <dbReference type="PROSITE" id="PS50931"/>
    </source>
</evidence>
<sequence length="301" mass="32614">MRDLRKLHFFVTVAEVMNLSRAAEALNISQSALSRQIQALEEELGFPLFERIGKRLALTVEAEAMLPRAAELLERAEALSLRADAVARGQIGHLRIGATAQTIASLIAPALTRFRTSHPRVEVALVEGPNRFLIELVERGGVHLAIATPDDIGAFHNQPLFMAELLAYLPPGDTRHAAQALPIETLADAPVLLLRRGFMTRDLVDESCRQAGVRPRVVLESDSPHALVAMVEAGHGIAMLSSSAARGVRSSPPKRVTLGGQPVRRQVSAIWNPARHHPAALPVLVDCLQKTVQSDGGRQAE</sequence>
<dbReference type="CDD" id="cd05466">
    <property type="entry name" value="PBP2_LTTR_substrate"/>
    <property type="match status" value="1"/>
</dbReference>
<dbReference type="FunFam" id="1.10.10.10:FF:000001">
    <property type="entry name" value="LysR family transcriptional regulator"/>
    <property type="match status" value="1"/>
</dbReference>
<gene>
    <name evidence="6" type="ORF">ARD30_06575</name>
    <name evidence="7" type="ORF">SAMN05660750_04625</name>
</gene>
<evidence type="ECO:0000313" key="8">
    <source>
        <dbReference type="Proteomes" id="UP000051562"/>
    </source>
</evidence>
<dbReference type="SUPFAM" id="SSF46785">
    <property type="entry name" value="Winged helix' DNA-binding domain"/>
    <property type="match status" value="1"/>
</dbReference>
<dbReference type="PANTHER" id="PTHR30346:SF0">
    <property type="entry name" value="HCA OPERON TRANSCRIPTIONAL ACTIVATOR HCAR"/>
    <property type="match status" value="1"/>
</dbReference>
<dbReference type="Proteomes" id="UP000051562">
    <property type="component" value="Unassembled WGS sequence"/>
</dbReference>
<dbReference type="AlphaFoldDB" id="A0A0Q3I0V5"/>
<dbReference type="SUPFAM" id="SSF53850">
    <property type="entry name" value="Periplasmic binding protein-like II"/>
    <property type="match status" value="1"/>
</dbReference>
<dbReference type="PANTHER" id="PTHR30346">
    <property type="entry name" value="TRANSCRIPTIONAL DUAL REGULATOR HCAR-RELATED"/>
    <property type="match status" value="1"/>
</dbReference>
<evidence type="ECO:0000313" key="7">
    <source>
        <dbReference type="EMBL" id="SKC13872.1"/>
    </source>
</evidence>
<dbReference type="GO" id="GO:0003677">
    <property type="term" value="F:DNA binding"/>
    <property type="evidence" value="ECO:0007669"/>
    <property type="project" value="UniProtKB-KW"/>
</dbReference>
<dbReference type="Gene3D" id="1.10.10.10">
    <property type="entry name" value="Winged helix-like DNA-binding domain superfamily/Winged helix DNA-binding domain"/>
    <property type="match status" value="1"/>
</dbReference>
<dbReference type="EMBL" id="LMAR01000067">
    <property type="protein sequence ID" value="KQK28568.1"/>
    <property type="molecule type" value="Genomic_DNA"/>
</dbReference>
<dbReference type="Proteomes" id="UP000190130">
    <property type="component" value="Unassembled WGS sequence"/>
</dbReference>
<comment type="similarity">
    <text evidence="1">Belongs to the LysR transcriptional regulatory family.</text>
</comment>
<dbReference type="InterPro" id="IPR036388">
    <property type="entry name" value="WH-like_DNA-bd_sf"/>
</dbReference>
<protein>
    <submittedName>
        <fullName evidence="7">DNA-binding transcriptional regulator, LysR family</fullName>
    </submittedName>
</protein>
<reference evidence="6 8" key="1">
    <citation type="submission" date="2015-10" db="EMBL/GenBank/DDBJ databases">
        <title>Draft genome of Bosea thiooxidans.</title>
        <authorList>
            <person name="Wang X."/>
        </authorList>
    </citation>
    <scope>NUCLEOTIDE SEQUENCE [LARGE SCALE GENOMIC DNA]</scope>
    <source>
        <strain evidence="6 8">CGMCC 9174</strain>
    </source>
</reference>
<keyword evidence="4" id="KW-0804">Transcription</keyword>
<dbReference type="InterPro" id="IPR036390">
    <property type="entry name" value="WH_DNA-bd_sf"/>
</dbReference>
<evidence type="ECO:0000256" key="4">
    <source>
        <dbReference type="ARBA" id="ARBA00023163"/>
    </source>
</evidence>
<evidence type="ECO:0000256" key="3">
    <source>
        <dbReference type="ARBA" id="ARBA00023125"/>
    </source>
</evidence>
<name>A0A0Q3I0V5_9HYPH</name>
<organism evidence="6 8">
    <name type="scientific">Bosea thiooxidans</name>
    <dbReference type="NCBI Taxonomy" id="53254"/>
    <lineage>
        <taxon>Bacteria</taxon>
        <taxon>Pseudomonadati</taxon>
        <taxon>Pseudomonadota</taxon>
        <taxon>Alphaproteobacteria</taxon>
        <taxon>Hyphomicrobiales</taxon>
        <taxon>Boseaceae</taxon>
        <taxon>Bosea</taxon>
    </lineage>
</organism>
<proteinExistence type="inferred from homology"/>
<dbReference type="Pfam" id="PF00126">
    <property type="entry name" value="HTH_1"/>
    <property type="match status" value="1"/>
</dbReference>
<reference evidence="7 9" key="2">
    <citation type="submission" date="2017-02" db="EMBL/GenBank/DDBJ databases">
        <authorList>
            <person name="Peterson S.W."/>
        </authorList>
    </citation>
    <scope>NUCLEOTIDE SEQUENCE [LARGE SCALE GENOMIC DNA]</scope>
    <source>
        <strain evidence="7 9">DSM 9653</strain>
    </source>
</reference>
<keyword evidence="3 7" id="KW-0238">DNA-binding</keyword>
<evidence type="ECO:0000313" key="9">
    <source>
        <dbReference type="Proteomes" id="UP000190130"/>
    </source>
</evidence>
<dbReference type="OrthoDB" id="9808620at2"/>
<dbReference type="GO" id="GO:0003700">
    <property type="term" value="F:DNA-binding transcription factor activity"/>
    <property type="evidence" value="ECO:0007669"/>
    <property type="project" value="InterPro"/>
</dbReference>
<keyword evidence="8" id="KW-1185">Reference proteome</keyword>